<comment type="caution">
    <text evidence="5">The sequence shown here is derived from an EMBL/GenBank/DDBJ whole genome shotgun (WGS) entry which is preliminary data.</text>
</comment>
<dbReference type="PANTHER" id="PTHR35005:SF1">
    <property type="entry name" value="2-AMINO-5-FORMYLAMINO-6-RIBOSYLAMINOPYRIMIDIN-4(3H)-ONE 5'-MONOPHOSPHATE DEFORMYLASE"/>
    <property type="match status" value="1"/>
</dbReference>
<organism evidence="5 6">
    <name type="scientific">Natrialba swarupiae</name>
    <dbReference type="NCBI Taxonomy" id="2448032"/>
    <lineage>
        <taxon>Archaea</taxon>
        <taxon>Methanobacteriati</taxon>
        <taxon>Methanobacteriota</taxon>
        <taxon>Stenosarchaea group</taxon>
        <taxon>Halobacteria</taxon>
        <taxon>Halobacteriales</taxon>
        <taxon>Natrialbaceae</taxon>
        <taxon>Natrialba</taxon>
    </lineage>
</organism>
<accession>A0A5D5AL68</accession>
<evidence type="ECO:0000256" key="3">
    <source>
        <dbReference type="ARBA" id="ARBA00022801"/>
    </source>
</evidence>
<protein>
    <submittedName>
        <fullName evidence="5">Creatininase family protein</fullName>
    </submittedName>
</protein>
<keyword evidence="3" id="KW-0378">Hydrolase</keyword>
<proteinExistence type="predicted"/>
<dbReference type="GO" id="GO:0016811">
    <property type="term" value="F:hydrolase activity, acting on carbon-nitrogen (but not peptide) bonds, in linear amides"/>
    <property type="evidence" value="ECO:0007669"/>
    <property type="project" value="TreeGrafter"/>
</dbReference>
<gene>
    <name evidence="5" type="ORF">FYC77_12520</name>
</gene>
<keyword evidence="2" id="KW-0479">Metal-binding</keyword>
<dbReference type="Proteomes" id="UP000324104">
    <property type="component" value="Unassembled WGS sequence"/>
</dbReference>
<dbReference type="RefSeq" id="WP_149081834.1">
    <property type="nucleotide sequence ID" value="NZ_VTAW01000015.1"/>
</dbReference>
<comment type="cofactor">
    <cofactor evidence="1">
        <name>Zn(2+)</name>
        <dbReference type="ChEBI" id="CHEBI:29105"/>
    </cofactor>
</comment>
<dbReference type="PANTHER" id="PTHR35005">
    <property type="entry name" value="3-DEHYDRO-SCYLLO-INOSOSE HYDROLASE"/>
    <property type="match status" value="1"/>
</dbReference>
<dbReference type="Pfam" id="PF02633">
    <property type="entry name" value="Creatininase"/>
    <property type="match status" value="1"/>
</dbReference>
<dbReference type="GO" id="GO:0009231">
    <property type="term" value="P:riboflavin biosynthetic process"/>
    <property type="evidence" value="ECO:0007669"/>
    <property type="project" value="TreeGrafter"/>
</dbReference>
<evidence type="ECO:0000256" key="2">
    <source>
        <dbReference type="ARBA" id="ARBA00022723"/>
    </source>
</evidence>
<dbReference type="AlphaFoldDB" id="A0A5D5AL68"/>
<dbReference type="InterPro" id="IPR003785">
    <property type="entry name" value="Creatininase/forma_Hydrolase"/>
</dbReference>
<dbReference type="SUPFAM" id="SSF102215">
    <property type="entry name" value="Creatininase"/>
    <property type="match status" value="1"/>
</dbReference>
<reference evidence="5 6" key="1">
    <citation type="submission" date="2019-08" db="EMBL/GenBank/DDBJ databases">
        <title>Archaea genome.</title>
        <authorList>
            <person name="Kajale S."/>
            <person name="Shouche Y."/>
            <person name="Deshpande N."/>
            <person name="Sharma A."/>
        </authorList>
    </citation>
    <scope>NUCLEOTIDE SEQUENCE [LARGE SCALE GENOMIC DNA]</scope>
    <source>
        <strain evidence="5 6">ESP3B_9</strain>
    </source>
</reference>
<keyword evidence="6" id="KW-1185">Reference proteome</keyword>
<evidence type="ECO:0000256" key="4">
    <source>
        <dbReference type="ARBA" id="ARBA00022833"/>
    </source>
</evidence>
<dbReference type="Gene3D" id="3.40.50.10310">
    <property type="entry name" value="Creatininase"/>
    <property type="match status" value="1"/>
</dbReference>
<keyword evidence="4" id="KW-0862">Zinc</keyword>
<evidence type="ECO:0000313" key="5">
    <source>
        <dbReference type="EMBL" id="TYT61685.1"/>
    </source>
</evidence>
<name>A0A5D5AL68_9EURY</name>
<dbReference type="EMBL" id="VTAW01000015">
    <property type="protein sequence ID" value="TYT61685.1"/>
    <property type="molecule type" value="Genomic_DNA"/>
</dbReference>
<dbReference type="GO" id="GO:0046872">
    <property type="term" value="F:metal ion binding"/>
    <property type="evidence" value="ECO:0007669"/>
    <property type="project" value="UniProtKB-KW"/>
</dbReference>
<dbReference type="InterPro" id="IPR024087">
    <property type="entry name" value="Creatininase-like_sf"/>
</dbReference>
<sequence length="266" mass="28411">MFGFEESYRSVSWAMRPANDIRAIGSQDGSVLVVPVGSVEQHGYHLPVGTDTILATAVSSASADAVDDVPILVTPPIWCGYSPHHRSLGGTLTAAFDQLLAHTQSIVEAGLANGFDAVVLVNGHGGNRALVGAVVSEVGYANPDSQVLGFTYFDLATDLVEEIRDSDLGGMAHGGEFETSLVFHLDPSLVDRDAMDAEPFDEPYDLGDEDLVQPGPLGVYRPFEEYSESGAIGAPERASAEKGEVLFEYLTDEIADLFEAIHVQNR</sequence>
<evidence type="ECO:0000256" key="1">
    <source>
        <dbReference type="ARBA" id="ARBA00001947"/>
    </source>
</evidence>
<evidence type="ECO:0000313" key="6">
    <source>
        <dbReference type="Proteomes" id="UP000324104"/>
    </source>
</evidence>